<dbReference type="SFLD" id="SFLDG01129">
    <property type="entry name" value="C1.5:_HAD__Beta-PGM__Phosphata"/>
    <property type="match status" value="1"/>
</dbReference>
<proteinExistence type="predicted"/>
<dbReference type="Gene3D" id="1.10.150.240">
    <property type="entry name" value="Putative phosphatase, domain 2"/>
    <property type="match status" value="1"/>
</dbReference>
<dbReference type="AlphaFoldDB" id="A0A415PQK3"/>
<evidence type="ECO:0000313" key="2">
    <source>
        <dbReference type="Proteomes" id="UP000284868"/>
    </source>
</evidence>
<dbReference type="InterPro" id="IPR023198">
    <property type="entry name" value="PGP-like_dom2"/>
</dbReference>
<dbReference type="OrthoDB" id="9797743at2"/>
<dbReference type="InterPro" id="IPR041492">
    <property type="entry name" value="HAD_2"/>
</dbReference>
<dbReference type="SUPFAM" id="SSF56784">
    <property type="entry name" value="HAD-like"/>
    <property type="match status" value="1"/>
</dbReference>
<dbReference type="InterPro" id="IPR023214">
    <property type="entry name" value="HAD_sf"/>
</dbReference>
<dbReference type="EMBL" id="QRPK01000004">
    <property type="protein sequence ID" value="RHM15022.1"/>
    <property type="molecule type" value="Genomic_DNA"/>
</dbReference>
<dbReference type="InterPro" id="IPR036412">
    <property type="entry name" value="HAD-like_sf"/>
</dbReference>
<sequence length="220" mass="24642">MINAVIFDMDGVLFDTELVFDQIWTMLAKKYGYVIQQQMLNNLRGTSGKRMANIIESYWKDADGFLIIDEFFANAKAYLSQKVPLKPGVCELIDFLWQHKMPMAVASGSFKDLVLSNLKVSGLIHYFQVISSGDEVSSGKPEPDIFLLTAKRLCQKPQNCLVLEDGIHGVLAGIRAGCETYMVLDKVSPTKEILEKQVPIYNDLTEVLADLKANVIKQDS</sequence>
<dbReference type="SFLD" id="SFLDS00003">
    <property type="entry name" value="Haloacid_Dehalogenase"/>
    <property type="match status" value="1"/>
</dbReference>
<dbReference type="PANTHER" id="PTHR18901">
    <property type="entry name" value="2-DEOXYGLUCOSE-6-PHOSPHATE PHOSPHATASE 2"/>
    <property type="match status" value="1"/>
</dbReference>
<dbReference type="InterPro" id="IPR006439">
    <property type="entry name" value="HAD-SF_hydro_IA"/>
</dbReference>
<accession>A0A415PQK3</accession>
<dbReference type="RefSeq" id="WP_118365241.1">
    <property type="nucleotide sequence ID" value="NZ_CAUWIX010000001.1"/>
</dbReference>
<protein>
    <submittedName>
        <fullName evidence="1">HAD family phosphatase</fullName>
    </submittedName>
</protein>
<dbReference type="Pfam" id="PF13419">
    <property type="entry name" value="HAD_2"/>
    <property type="match status" value="1"/>
</dbReference>
<dbReference type="PRINTS" id="PR00413">
    <property type="entry name" value="HADHALOGNASE"/>
</dbReference>
<comment type="caution">
    <text evidence="1">The sequence shown here is derived from an EMBL/GenBank/DDBJ whole genome shotgun (WGS) entry which is preliminary data.</text>
</comment>
<gene>
    <name evidence="1" type="ORF">DWZ83_01510</name>
</gene>
<dbReference type="NCBIfam" id="TIGR01509">
    <property type="entry name" value="HAD-SF-IA-v3"/>
    <property type="match status" value="1"/>
</dbReference>
<reference evidence="1 2" key="1">
    <citation type="submission" date="2018-08" db="EMBL/GenBank/DDBJ databases">
        <title>A genome reference for cultivated species of the human gut microbiota.</title>
        <authorList>
            <person name="Zou Y."/>
            <person name="Xue W."/>
            <person name="Luo G."/>
        </authorList>
    </citation>
    <scope>NUCLEOTIDE SEQUENCE [LARGE SCALE GENOMIC DNA]</scope>
    <source>
        <strain evidence="1 2">AF35-6BH</strain>
    </source>
</reference>
<organism evidence="1 2">
    <name type="scientific">Amedibacillus dolichus</name>
    <dbReference type="NCBI Taxonomy" id="31971"/>
    <lineage>
        <taxon>Bacteria</taxon>
        <taxon>Bacillati</taxon>
        <taxon>Bacillota</taxon>
        <taxon>Erysipelotrichia</taxon>
        <taxon>Erysipelotrichales</taxon>
        <taxon>Erysipelotrichaceae</taxon>
        <taxon>Amedibacillus</taxon>
    </lineage>
</organism>
<dbReference type="PANTHER" id="PTHR18901:SF38">
    <property type="entry name" value="PSEUDOURIDINE-5'-PHOSPHATASE"/>
    <property type="match status" value="1"/>
</dbReference>
<dbReference type="Gene3D" id="3.40.50.1000">
    <property type="entry name" value="HAD superfamily/HAD-like"/>
    <property type="match status" value="1"/>
</dbReference>
<keyword evidence="2" id="KW-1185">Reference proteome</keyword>
<evidence type="ECO:0000313" key="1">
    <source>
        <dbReference type="EMBL" id="RHM15022.1"/>
    </source>
</evidence>
<name>A0A415PQK3_9FIRM</name>
<dbReference type="Proteomes" id="UP000284868">
    <property type="component" value="Unassembled WGS sequence"/>
</dbReference>